<dbReference type="Pfam" id="PF00561">
    <property type="entry name" value="Abhydrolase_1"/>
    <property type="match status" value="1"/>
</dbReference>
<dbReference type="EMBL" id="ANFO01001045">
    <property type="protein sequence ID" value="KGQ04602.1"/>
    <property type="molecule type" value="Genomic_DNA"/>
</dbReference>
<dbReference type="InterPro" id="IPR000073">
    <property type="entry name" value="AB_hydrolase_1"/>
</dbReference>
<dbReference type="InterPro" id="IPR050471">
    <property type="entry name" value="AB_hydrolase"/>
</dbReference>
<evidence type="ECO:0000259" key="2">
    <source>
        <dbReference type="Pfam" id="PF00561"/>
    </source>
</evidence>
<feature type="domain" description="AB hydrolase-1" evidence="2">
    <location>
        <begin position="498"/>
        <end position="785"/>
    </location>
</feature>
<organism evidence="3 4">
    <name type="scientific">Beauveria bassiana D1-5</name>
    <dbReference type="NCBI Taxonomy" id="1245745"/>
    <lineage>
        <taxon>Eukaryota</taxon>
        <taxon>Fungi</taxon>
        <taxon>Dikarya</taxon>
        <taxon>Ascomycota</taxon>
        <taxon>Pezizomycotina</taxon>
        <taxon>Sordariomycetes</taxon>
        <taxon>Hypocreomycetidae</taxon>
        <taxon>Hypocreales</taxon>
        <taxon>Cordycipitaceae</taxon>
        <taxon>Beauveria</taxon>
    </lineage>
</organism>
<feature type="compositionally biased region" description="Basic residues" evidence="1">
    <location>
        <begin position="266"/>
        <end position="279"/>
    </location>
</feature>
<feature type="region of interest" description="Disordered" evidence="1">
    <location>
        <begin position="620"/>
        <end position="700"/>
    </location>
</feature>
<dbReference type="STRING" id="1245745.A0A0A2VE53"/>
<feature type="compositionally biased region" description="Polar residues" evidence="1">
    <location>
        <begin position="103"/>
        <end position="124"/>
    </location>
</feature>
<evidence type="ECO:0000313" key="4">
    <source>
        <dbReference type="Proteomes" id="UP000030106"/>
    </source>
</evidence>
<evidence type="ECO:0000313" key="3">
    <source>
        <dbReference type="EMBL" id="KGQ04602.1"/>
    </source>
</evidence>
<dbReference type="Proteomes" id="UP000030106">
    <property type="component" value="Unassembled WGS sequence"/>
</dbReference>
<dbReference type="InterPro" id="IPR029058">
    <property type="entry name" value="AB_hydrolase_fold"/>
</dbReference>
<feature type="region of interest" description="Disordered" evidence="1">
    <location>
        <begin position="377"/>
        <end position="421"/>
    </location>
</feature>
<feature type="compositionally biased region" description="Low complexity" evidence="1">
    <location>
        <begin position="46"/>
        <end position="60"/>
    </location>
</feature>
<dbReference type="PANTHER" id="PTHR43433">
    <property type="entry name" value="HYDROLASE, ALPHA/BETA FOLD FAMILY PROTEIN"/>
    <property type="match status" value="1"/>
</dbReference>
<feature type="compositionally biased region" description="Basic and acidic residues" evidence="1">
    <location>
        <begin position="166"/>
        <end position="178"/>
    </location>
</feature>
<feature type="compositionally biased region" description="Basic and acidic residues" evidence="1">
    <location>
        <begin position="640"/>
        <end position="656"/>
    </location>
</feature>
<protein>
    <recommendedName>
        <fullName evidence="2">AB hydrolase-1 domain-containing protein</fullName>
    </recommendedName>
</protein>
<dbReference type="HOGENOM" id="CLU_005757_0_0_1"/>
<dbReference type="Gene3D" id="3.40.50.1820">
    <property type="entry name" value="alpha/beta hydrolase"/>
    <property type="match status" value="1"/>
</dbReference>
<feature type="region of interest" description="Disordered" evidence="1">
    <location>
        <begin position="332"/>
        <end position="351"/>
    </location>
</feature>
<feature type="compositionally biased region" description="Polar residues" evidence="1">
    <location>
        <begin position="244"/>
        <end position="253"/>
    </location>
</feature>
<accession>A0A0A2VE53</accession>
<dbReference type="AlphaFoldDB" id="A0A0A2VE53"/>
<sequence length="828" mass="90581">MERDPSDGPPIAVPTRTHSHRHALQRSNSTRSKVSVSATQPNPGGSPEIISDLISSLSTSHFDSLPLAGLPSPSRFDTRTAASSDTTDLIHDVATSPVVRTSKPPSGYSSVTSPKSPRASSTDGFRSYLRGSSLSRASSSASLTSRNDDTRSIGNLSIEPGSAPDLELRPRRSHDSWGKKTGRRQKEMLYMSSKERLREKDIDRKWPGATMPSASVASSIHSGGRADPFLAETAIREEPGHTNVRCSSDSFNGIQAIPNRESSLRKPGHKKRNSARRSRQNSESGPIPEGAEYSRGGVIPRINHKRGESDAGRSFLFDVDEYAAVTQALDDQYERENGRPEPSPGYRQKSFLDDIDHEGAPAPAISNGRRAYAREHNTNGRLSPFPSVDLRQKGSGSKLKRLSGVAPMAPSRTSEHSERTTHSIAYERPLSADSIDDNVESYLCSPRLSQKIKHPQTGRVISFSEVGDAEGSAVFCCVGMGLTRYITTFYDELALTLKLRLITPDRPGVGDSEPYADGTTTPLSWPDDVYAICQALKITKFSILAHSAGAIYALATALRMPQHIRGKIHLLAPWIPPSQMNVFGSSQEPPTHALPTSQRILRALPTPILKAANSSFMSATSSSITSSLPKTSRRTKRKGSGKESRSVTPSEREHAELATLDGGDGAGLVPTPDATENMDRMHPPQSSMYASADPEEAADKERQVTYDTRLTHAIWDLATTGANPAVDLLVCLERRQTIGFRYVDITRPVVIHHGSKDNRVPVDNVKWLGKSMRRCEVRVLEGEGHGLMASATVMGSVLMEMSKEWEDWMRVTGDDSRQRERGRRTLQR</sequence>
<dbReference type="eggNOG" id="ENOG502QTP8">
    <property type="taxonomic scope" value="Eukaryota"/>
</dbReference>
<feature type="compositionally biased region" description="Low complexity" evidence="1">
    <location>
        <begin position="126"/>
        <end position="145"/>
    </location>
</feature>
<dbReference type="OrthoDB" id="435520at2759"/>
<proteinExistence type="predicted"/>
<feature type="compositionally biased region" description="Polar residues" evidence="1">
    <location>
        <begin position="25"/>
        <end position="43"/>
    </location>
</feature>
<dbReference type="PANTHER" id="PTHR43433:SF10">
    <property type="entry name" value="AB HYDROLASE-1 DOMAIN-CONTAINING PROTEIN"/>
    <property type="match status" value="1"/>
</dbReference>
<comment type="caution">
    <text evidence="3">The sequence shown here is derived from an EMBL/GenBank/DDBJ whole genome shotgun (WGS) entry which is preliminary data.</text>
</comment>
<dbReference type="SUPFAM" id="SSF53474">
    <property type="entry name" value="alpha/beta-Hydrolases"/>
    <property type="match status" value="1"/>
</dbReference>
<name>A0A0A2VE53_BEABA</name>
<feature type="region of interest" description="Disordered" evidence="1">
    <location>
        <begin position="1"/>
        <end position="186"/>
    </location>
</feature>
<reference evidence="3 4" key="1">
    <citation type="submission" date="2012-10" db="EMBL/GenBank/DDBJ databases">
        <title>Genome sequencing and analysis of entomopathogenic fungi Beauveria bassiana D1-5.</title>
        <authorList>
            <person name="Li Q."/>
            <person name="Wang L."/>
            <person name="Zhang Z."/>
            <person name="Wang Q."/>
            <person name="Ren J."/>
            <person name="Wang M."/>
            <person name="Xu W."/>
            <person name="Wang J."/>
            <person name="Lu Y."/>
            <person name="Du Q."/>
            <person name="Sun Z."/>
        </authorList>
    </citation>
    <scope>NUCLEOTIDE SEQUENCE [LARGE SCALE GENOMIC DNA]</scope>
    <source>
        <strain evidence="3 4">D1-5</strain>
    </source>
</reference>
<gene>
    <name evidence="3" type="ORF">BBAD15_g10164</name>
</gene>
<evidence type="ECO:0000256" key="1">
    <source>
        <dbReference type="SAM" id="MobiDB-lite"/>
    </source>
</evidence>
<feature type="region of interest" description="Disordered" evidence="1">
    <location>
        <begin position="240"/>
        <end position="308"/>
    </location>
</feature>
<feature type="compositionally biased region" description="Low complexity" evidence="1">
    <location>
        <begin position="620"/>
        <end position="630"/>
    </location>
</feature>